<keyword evidence="1" id="KW-0812">Transmembrane</keyword>
<keyword evidence="3" id="KW-1185">Reference proteome</keyword>
<dbReference type="EMBL" id="JAFBEC010000005">
    <property type="protein sequence ID" value="MBM7632933.1"/>
    <property type="molecule type" value="Genomic_DNA"/>
</dbReference>
<comment type="caution">
    <text evidence="2">The sequence shown here is derived from an EMBL/GenBank/DDBJ whole genome shotgun (WGS) entry which is preliminary data.</text>
</comment>
<reference evidence="2 3" key="1">
    <citation type="submission" date="2021-01" db="EMBL/GenBank/DDBJ databases">
        <title>Genomic Encyclopedia of Type Strains, Phase IV (KMG-IV): sequencing the most valuable type-strain genomes for metagenomic binning, comparative biology and taxonomic classification.</title>
        <authorList>
            <person name="Goeker M."/>
        </authorList>
    </citation>
    <scope>NUCLEOTIDE SEQUENCE [LARGE SCALE GENOMIC DNA]</scope>
    <source>
        <strain evidence="2 3">DSM 25540</strain>
    </source>
</reference>
<name>A0ABS2PC04_9BACL</name>
<feature type="transmembrane region" description="Helical" evidence="1">
    <location>
        <begin position="33"/>
        <end position="55"/>
    </location>
</feature>
<keyword evidence="1" id="KW-0472">Membrane</keyword>
<protein>
    <submittedName>
        <fullName evidence="2">Uncharacterized protein</fullName>
    </submittedName>
</protein>
<dbReference type="Proteomes" id="UP000741863">
    <property type="component" value="Unassembled WGS sequence"/>
</dbReference>
<keyword evidence="1" id="KW-1133">Transmembrane helix</keyword>
<organism evidence="2 3">
    <name type="scientific">Geomicrobium sediminis</name>
    <dbReference type="NCBI Taxonomy" id="1347788"/>
    <lineage>
        <taxon>Bacteria</taxon>
        <taxon>Bacillati</taxon>
        <taxon>Bacillota</taxon>
        <taxon>Bacilli</taxon>
        <taxon>Bacillales</taxon>
        <taxon>Geomicrobium</taxon>
    </lineage>
</organism>
<evidence type="ECO:0000256" key="1">
    <source>
        <dbReference type="SAM" id="Phobius"/>
    </source>
</evidence>
<accession>A0ABS2PC04</accession>
<feature type="transmembrane region" description="Helical" evidence="1">
    <location>
        <begin position="7"/>
        <end position="27"/>
    </location>
</feature>
<proteinExistence type="predicted"/>
<evidence type="ECO:0000313" key="2">
    <source>
        <dbReference type="EMBL" id="MBM7632933.1"/>
    </source>
</evidence>
<dbReference type="RefSeq" id="WP_204697412.1">
    <property type="nucleotide sequence ID" value="NZ_JAFBEC010000005.1"/>
</dbReference>
<evidence type="ECO:0000313" key="3">
    <source>
        <dbReference type="Proteomes" id="UP000741863"/>
    </source>
</evidence>
<gene>
    <name evidence="2" type="ORF">JOD17_002027</name>
</gene>
<sequence length="64" mass="6966">MGIKKRMYHGIMSAVVLGIISLVISFSKGQMDWASLCFLSVSGVIFGAGILPILVRGRRNRSKV</sequence>